<dbReference type="Proteomes" id="UP000184330">
    <property type="component" value="Unassembled WGS sequence"/>
</dbReference>
<dbReference type="EMBL" id="FJOG01000001">
    <property type="protein sequence ID" value="CZR51256.1"/>
    <property type="molecule type" value="Genomic_DNA"/>
</dbReference>
<feature type="region of interest" description="Disordered" evidence="1">
    <location>
        <begin position="376"/>
        <end position="395"/>
    </location>
</feature>
<gene>
    <name evidence="3" type="ORF">PAC_01131</name>
</gene>
<evidence type="ECO:0000256" key="2">
    <source>
        <dbReference type="SAM" id="SignalP"/>
    </source>
</evidence>
<dbReference type="STRING" id="576137.A0A1L7WES0"/>
<proteinExistence type="predicted"/>
<sequence length="395" mass="43643">MHYHRILPAFFLCKASLQVNAQYQQTLDAGSNPPTYLGTPVAIPNPLPTLIYNCAIMPAICNNVQAWIQAQGLTLPHTFHYDTDTFRKEARGERACPTGRNNRWSLNHNCPEANQPAVHGYIRTVRVVPAMVQYGTALLMNQAMFTYEIAGNPATESSGLAYTCDEFPARSFVEGGNNAANGGTGKSYLIAEMYPLCILRSTMLSTLRVISLKFSIFSLLQKLKKECFAYILKARTKPFPFEDANTYCAPQTISCASNPWKMLKNIYHGQPNTPYPRARGEQDWQSTAHTALSNYARKLLSPPASIMRFQLALTNIAPVATPNAATLIVPGVVTKTVTRRGFESEETEAPGLASWLNETTFRSWRGLSIVTMEEMPAAQPTTPPQVKNVVGSAEK</sequence>
<feature type="chain" id="PRO_5013312997" evidence="2">
    <location>
        <begin position="22"/>
        <end position="395"/>
    </location>
</feature>
<evidence type="ECO:0000313" key="4">
    <source>
        <dbReference type="Proteomes" id="UP000184330"/>
    </source>
</evidence>
<keyword evidence="2" id="KW-0732">Signal</keyword>
<name>A0A1L7WES0_9HELO</name>
<dbReference type="AlphaFoldDB" id="A0A1L7WES0"/>
<dbReference type="OrthoDB" id="4496865at2759"/>
<reference evidence="3 4" key="1">
    <citation type="submission" date="2016-03" db="EMBL/GenBank/DDBJ databases">
        <authorList>
            <person name="Ploux O."/>
        </authorList>
    </citation>
    <scope>NUCLEOTIDE SEQUENCE [LARGE SCALE GENOMIC DNA]</scope>
    <source>
        <strain evidence="3 4">UAMH 11012</strain>
    </source>
</reference>
<evidence type="ECO:0000256" key="1">
    <source>
        <dbReference type="SAM" id="MobiDB-lite"/>
    </source>
</evidence>
<accession>A0A1L7WES0</accession>
<organism evidence="3 4">
    <name type="scientific">Phialocephala subalpina</name>
    <dbReference type="NCBI Taxonomy" id="576137"/>
    <lineage>
        <taxon>Eukaryota</taxon>
        <taxon>Fungi</taxon>
        <taxon>Dikarya</taxon>
        <taxon>Ascomycota</taxon>
        <taxon>Pezizomycotina</taxon>
        <taxon>Leotiomycetes</taxon>
        <taxon>Helotiales</taxon>
        <taxon>Mollisiaceae</taxon>
        <taxon>Phialocephala</taxon>
        <taxon>Phialocephala fortinii species complex</taxon>
    </lineage>
</organism>
<feature type="signal peptide" evidence="2">
    <location>
        <begin position="1"/>
        <end position="21"/>
    </location>
</feature>
<keyword evidence="4" id="KW-1185">Reference proteome</keyword>
<protein>
    <submittedName>
        <fullName evidence="3">Uncharacterized protein</fullName>
    </submittedName>
</protein>
<evidence type="ECO:0000313" key="3">
    <source>
        <dbReference type="EMBL" id="CZR51256.1"/>
    </source>
</evidence>